<evidence type="ECO:0000313" key="3">
    <source>
        <dbReference type="EMBL" id="MBO8196795.1"/>
    </source>
</evidence>
<evidence type="ECO:0000313" key="4">
    <source>
        <dbReference type="Proteomes" id="UP000721954"/>
    </source>
</evidence>
<feature type="transmembrane region" description="Helical" evidence="1">
    <location>
        <begin position="96"/>
        <end position="115"/>
    </location>
</feature>
<keyword evidence="1" id="KW-1133">Transmembrane helix</keyword>
<reference evidence="3 4" key="1">
    <citation type="submission" date="2021-02" db="EMBL/GenBank/DDBJ databases">
        <title>Streptomyces spirodelae sp. nov., isolated from duckweed.</title>
        <authorList>
            <person name="Saimee Y."/>
            <person name="Duangmal K."/>
        </authorList>
    </citation>
    <scope>NUCLEOTIDE SEQUENCE [LARGE SCALE GENOMIC DNA]</scope>
    <source>
        <strain evidence="3 4">DSM 42105</strain>
    </source>
</reference>
<dbReference type="InterPro" id="IPR058581">
    <property type="entry name" value="TM_HPP"/>
</dbReference>
<feature type="transmembrane region" description="Helical" evidence="1">
    <location>
        <begin position="59"/>
        <end position="80"/>
    </location>
</feature>
<gene>
    <name evidence="3" type="ORF">JW613_00480</name>
</gene>
<name>A0ABS3XNB4_9ACTN</name>
<comment type="caution">
    <text evidence="3">The sequence shown here is derived from an EMBL/GenBank/DDBJ whole genome shotgun (WGS) entry which is preliminary data.</text>
</comment>
<sequence length="173" mass="17675">MRARLVAGARLLCLSALLLAGVGAIGRLIGWITLTTTLGPTAYLLLAHPNHVRARLRSAVLGHASAVAVGLACLAAFGLWNHPSIATQHYDTVRQIGAQALAVGLTLLLLHVLDAHHPPAAATTLLITSGISRPGAPLYGLLTGLALILTIAPLLSKVASDAGGQRTDSGGDD</sequence>
<organism evidence="3 4">
    <name type="scientific">Streptomyces smyrnaeus</name>
    <dbReference type="NCBI Taxonomy" id="1387713"/>
    <lineage>
        <taxon>Bacteria</taxon>
        <taxon>Bacillati</taxon>
        <taxon>Actinomycetota</taxon>
        <taxon>Actinomycetes</taxon>
        <taxon>Kitasatosporales</taxon>
        <taxon>Streptomycetaceae</taxon>
        <taxon>Streptomyces</taxon>
    </lineage>
</organism>
<dbReference type="EMBL" id="JAFFZM010000001">
    <property type="protein sequence ID" value="MBO8196795.1"/>
    <property type="molecule type" value="Genomic_DNA"/>
</dbReference>
<evidence type="ECO:0000256" key="1">
    <source>
        <dbReference type="SAM" id="Phobius"/>
    </source>
</evidence>
<keyword evidence="4" id="KW-1185">Reference proteome</keyword>
<accession>A0ABS3XNB4</accession>
<feature type="transmembrane region" description="Helical" evidence="1">
    <location>
        <begin position="136"/>
        <end position="155"/>
    </location>
</feature>
<protein>
    <submittedName>
        <fullName evidence="3">HPP family protein</fullName>
    </submittedName>
</protein>
<dbReference type="Proteomes" id="UP000721954">
    <property type="component" value="Unassembled WGS sequence"/>
</dbReference>
<keyword evidence="1" id="KW-0472">Membrane</keyword>
<evidence type="ECO:0000259" key="2">
    <source>
        <dbReference type="Pfam" id="PF04982"/>
    </source>
</evidence>
<dbReference type="Pfam" id="PF04982">
    <property type="entry name" value="TM_HPP"/>
    <property type="match status" value="1"/>
</dbReference>
<proteinExistence type="predicted"/>
<keyword evidence="1" id="KW-0812">Transmembrane</keyword>
<feature type="transmembrane region" description="Helical" evidence="1">
    <location>
        <begin position="30"/>
        <end position="47"/>
    </location>
</feature>
<feature type="domain" description="HPP transmembrane region" evidence="2">
    <location>
        <begin position="13"/>
        <end position="159"/>
    </location>
</feature>